<protein>
    <recommendedName>
        <fullName evidence="3">Leucine rich repeat variant</fullName>
    </recommendedName>
</protein>
<dbReference type="Gene3D" id="1.25.10.10">
    <property type="entry name" value="Leucine-rich Repeat Variant"/>
    <property type="match status" value="1"/>
</dbReference>
<evidence type="ECO:0000313" key="1">
    <source>
        <dbReference type="EMBL" id="GAA2378562.1"/>
    </source>
</evidence>
<evidence type="ECO:0008006" key="3">
    <source>
        <dbReference type="Google" id="ProtNLM"/>
    </source>
</evidence>
<evidence type="ECO:0000313" key="2">
    <source>
        <dbReference type="Proteomes" id="UP001501444"/>
    </source>
</evidence>
<accession>A0ABN3HH49</accession>
<dbReference type="Proteomes" id="UP001501444">
    <property type="component" value="Unassembled WGS sequence"/>
</dbReference>
<dbReference type="RefSeq" id="WP_344618310.1">
    <property type="nucleotide sequence ID" value="NZ_BAAARV010000084.1"/>
</dbReference>
<dbReference type="InterPro" id="IPR011989">
    <property type="entry name" value="ARM-like"/>
</dbReference>
<sequence length="497" mass="52639">MQPPAAEACDVPSERQQILLALAANPALLAEHIEVLIATADPDVLEELALEQRLSPAHVTAIGAGGHRAVQLALIKSGNLPADQVSRDDPWAMLAGIGRADAPAEWLPLLASWPDTEVRPALGASIMERDRADIAELLAGDDDCSVAARAAELYGLPEAMARRLYRRTEACIRIALAGTTHAPAWLLAELMSTGGLPALEPCPHSPDLATALRDLRLTAAGNHATPVEAILPFIAELDPVMARALAHRRDLPAATYADLVALDEPQVTGMVSTNPATPADLLHRLYDQDAGRWRTNVLDNAAVPVRLVLEHNRATGTPHRLKFRRDRDELLALAADPDPAVRLLAAGCHQLPLDIRATLLADPDPDVAILALLSSSVTAGQIRAFAARYGPGVFTSVAGHPCCPPDVLLAIAQDPQSSPEAVAEVGWHEAAPPAALRICYLSPASATPLASNPATPPDILAELATHPDPHVVLELSRNPSLPPDAAWQILRGNAQHS</sequence>
<keyword evidence="2" id="KW-1185">Reference proteome</keyword>
<comment type="caution">
    <text evidence="1">The sequence shown here is derived from an EMBL/GenBank/DDBJ whole genome shotgun (WGS) entry which is preliminary data.</text>
</comment>
<organism evidence="1 2">
    <name type="scientific">Dactylosporangium salmoneum</name>
    <dbReference type="NCBI Taxonomy" id="53361"/>
    <lineage>
        <taxon>Bacteria</taxon>
        <taxon>Bacillati</taxon>
        <taxon>Actinomycetota</taxon>
        <taxon>Actinomycetes</taxon>
        <taxon>Micromonosporales</taxon>
        <taxon>Micromonosporaceae</taxon>
        <taxon>Dactylosporangium</taxon>
    </lineage>
</organism>
<gene>
    <name evidence="1" type="ORF">GCM10010170_084710</name>
</gene>
<reference evidence="1 2" key="1">
    <citation type="journal article" date="2019" name="Int. J. Syst. Evol. Microbiol.">
        <title>The Global Catalogue of Microorganisms (GCM) 10K type strain sequencing project: providing services to taxonomists for standard genome sequencing and annotation.</title>
        <authorList>
            <consortium name="The Broad Institute Genomics Platform"/>
            <consortium name="The Broad Institute Genome Sequencing Center for Infectious Disease"/>
            <person name="Wu L."/>
            <person name="Ma J."/>
        </authorList>
    </citation>
    <scope>NUCLEOTIDE SEQUENCE [LARGE SCALE GENOMIC DNA]</scope>
    <source>
        <strain evidence="1 2">JCM 3272</strain>
    </source>
</reference>
<proteinExistence type="predicted"/>
<name>A0ABN3HH49_9ACTN</name>
<dbReference type="EMBL" id="BAAARV010000084">
    <property type="protein sequence ID" value="GAA2378562.1"/>
    <property type="molecule type" value="Genomic_DNA"/>
</dbReference>